<organism evidence="1 2">
    <name type="scientific">Bradyrhizobium zhanjiangense</name>
    <dbReference type="NCBI Taxonomy" id="1325107"/>
    <lineage>
        <taxon>Bacteria</taxon>
        <taxon>Pseudomonadati</taxon>
        <taxon>Pseudomonadota</taxon>
        <taxon>Alphaproteobacteria</taxon>
        <taxon>Hyphomicrobiales</taxon>
        <taxon>Nitrobacteraceae</taxon>
        <taxon>Bradyrhizobium</taxon>
    </lineage>
</organism>
<sequence>MDCRPEVTGRGTLSAPAWEGDCVLSFDDWCRLNGFSRSTGQRLIKAGKGPQLVQLSARRIGITVDEQRRWLASRIINTAA</sequence>
<evidence type="ECO:0000313" key="1">
    <source>
        <dbReference type="EMBL" id="RXG86503.1"/>
    </source>
</evidence>
<proteinExistence type="predicted"/>
<name>A0ABY0DAJ0_9BRAD</name>
<gene>
    <name evidence="1" type="ORF">EAS62_37305</name>
</gene>
<protein>
    <submittedName>
        <fullName evidence="1">AlpA family phage regulatory protein</fullName>
    </submittedName>
</protein>
<evidence type="ECO:0000313" key="2">
    <source>
        <dbReference type="Proteomes" id="UP000289946"/>
    </source>
</evidence>
<dbReference type="EMBL" id="RDRA01000035">
    <property type="protein sequence ID" value="RXG86503.1"/>
    <property type="molecule type" value="Genomic_DNA"/>
</dbReference>
<dbReference type="Proteomes" id="UP000289946">
    <property type="component" value="Unassembled WGS sequence"/>
</dbReference>
<accession>A0ABY0DAJ0</accession>
<reference evidence="1 2" key="1">
    <citation type="submission" date="2018-10" db="EMBL/GenBank/DDBJ databases">
        <title>Bradyrhizobium sp. nov., isolated from effective nodules of peanut in China.</title>
        <authorList>
            <person name="Li Y."/>
        </authorList>
    </citation>
    <scope>NUCLEOTIDE SEQUENCE [LARGE SCALE GENOMIC DNA]</scope>
    <source>
        <strain evidence="1 2">CCBAU 51781</strain>
    </source>
</reference>
<comment type="caution">
    <text evidence="1">The sequence shown here is derived from an EMBL/GenBank/DDBJ whole genome shotgun (WGS) entry which is preliminary data.</text>
</comment>
<keyword evidence="2" id="KW-1185">Reference proteome</keyword>